<gene>
    <name evidence="1" type="ORF">H9847_00655</name>
</gene>
<name>A0A948WY61_9GAMM</name>
<sequence>MTNLGVVLVPYAPNFEEIPFSSEFLQKPSRMRVPFPEVKAKKIGSRA</sequence>
<accession>A0A948WY61</accession>
<protein>
    <submittedName>
        <fullName evidence="1">Uncharacterized protein</fullName>
    </submittedName>
</protein>
<dbReference type="EMBL" id="JAHLFE010000013">
    <property type="protein sequence ID" value="MBU3843373.1"/>
    <property type="molecule type" value="Genomic_DNA"/>
</dbReference>
<comment type="caution">
    <text evidence="1">The sequence shown here is derived from an EMBL/GenBank/DDBJ whole genome shotgun (WGS) entry which is preliminary data.</text>
</comment>
<reference evidence="1" key="1">
    <citation type="journal article" date="2021" name="PeerJ">
        <title>Extensive microbial diversity within the chicken gut microbiome revealed by metagenomics and culture.</title>
        <authorList>
            <person name="Gilroy R."/>
            <person name="Ravi A."/>
            <person name="Getino M."/>
            <person name="Pursley I."/>
            <person name="Horton D.L."/>
            <person name="Alikhan N.F."/>
            <person name="Baker D."/>
            <person name="Gharbi K."/>
            <person name="Hall N."/>
            <person name="Watson M."/>
            <person name="Adriaenssens E.M."/>
            <person name="Foster-Nyarko E."/>
            <person name="Jarju S."/>
            <person name="Secka A."/>
            <person name="Antonio M."/>
            <person name="Oren A."/>
            <person name="Chaudhuri R.R."/>
            <person name="La Ragione R."/>
            <person name="Hildebrand F."/>
            <person name="Pallen M.J."/>
        </authorList>
    </citation>
    <scope>NUCLEOTIDE SEQUENCE</scope>
    <source>
        <strain evidence="1">378</strain>
    </source>
</reference>
<evidence type="ECO:0000313" key="1">
    <source>
        <dbReference type="EMBL" id="MBU3843373.1"/>
    </source>
</evidence>
<dbReference type="AlphaFoldDB" id="A0A948WY61"/>
<organism evidence="1 2">
    <name type="scientific">Candidatus Anaerobiospirillum pullicola</name>
    <dbReference type="NCBI Taxonomy" id="2838451"/>
    <lineage>
        <taxon>Bacteria</taxon>
        <taxon>Pseudomonadati</taxon>
        <taxon>Pseudomonadota</taxon>
        <taxon>Gammaproteobacteria</taxon>
        <taxon>Aeromonadales</taxon>
        <taxon>Succinivibrionaceae</taxon>
        <taxon>Anaerobiospirillum</taxon>
    </lineage>
</organism>
<dbReference type="Proteomes" id="UP000733611">
    <property type="component" value="Unassembled WGS sequence"/>
</dbReference>
<evidence type="ECO:0000313" key="2">
    <source>
        <dbReference type="Proteomes" id="UP000733611"/>
    </source>
</evidence>
<reference evidence="1" key="2">
    <citation type="submission" date="2021-04" db="EMBL/GenBank/DDBJ databases">
        <authorList>
            <person name="Gilroy R."/>
        </authorList>
    </citation>
    <scope>NUCLEOTIDE SEQUENCE</scope>
    <source>
        <strain evidence="1">378</strain>
    </source>
</reference>
<proteinExistence type="predicted"/>